<dbReference type="GO" id="GO:0009086">
    <property type="term" value="P:methionine biosynthetic process"/>
    <property type="evidence" value="ECO:0007669"/>
    <property type="project" value="InterPro"/>
</dbReference>
<keyword evidence="2" id="KW-0489">Methyltransferase</keyword>
<dbReference type="NCBIfam" id="NF005085">
    <property type="entry name" value="PRK06520.1"/>
    <property type="match status" value="1"/>
</dbReference>
<evidence type="ECO:0000313" key="2">
    <source>
        <dbReference type="EMBL" id="KAA6394836.1"/>
    </source>
</evidence>
<dbReference type="PANTHER" id="PTHR43844:SF1">
    <property type="entry name" value="METHIONINE SYNTHASE"/>
    <property type="match status" value="1"/>
</dbReference>
<sequence>MSTIPFRYDIVGSFLRPAVLTQARDDFREGKIDLAKLKEFEHEEIKKLVAKEAEVGLKAVTDGEFPRAWWHLDFLVGLKGMQKIETPKGYGFHSSTTRMEHFAVVGRVQYNPDHPFFANYEFLKSVTPAGVLAKVSIPTPAMIFNYRSDEITPDFYKGNKEQFLNDLIDAYKQSMNRFYELGCRYFQIDDTRLTGFIWSIKNAKNEQEKQVQLSMANDDLFILNKIFEGKPNDLFITIHSCRGNFKSDYIFDGSYSLLIGIISKLNVDGLFLEYDNERSGGFEPLAQLYAENKNRKIVIGLITSKFGKLETEEEIIARIHEAEKFIPLNSLCLSTQCGFASTEEGNKITEDEQLEKMKLVVKIAKQVWSDA</sequence>
<proteinExistence type="predicted"/>
<dbReference type="InterPro" id="IPR038071">
    <property type="entry name" value="UROD/MetE-like_sf"/>
</dbReference>
<dbReference type="AlphaFoldDB" id="A0A5J4WJD4"/>
<dbReference type="EMBL" id="SNRW01001836">
    <property type="protein sequence ID" value="KAA6394836.1"/>
    <property type="molecule type" value="Genomic_DNA"/>
</dbReference>
<dbReference type="OrthoDB" id="7772923at2759"/>
<evidence type="ECO:0000259" key="1">
    <source>
        <dbReference type="Pfam" id="PF01717"/>
    </source>
</evidence>
<dbReference type="SUPFAM" id="SSF51726">
    <property type="entry name" value="UROD/MetE-like"/>
    <property type="match status" value="1"/>
</dbReference>
<dbReference type="Pfam" id="PF01717">
    <property type="entry name" value="Meth_synt_2"/>
    <property type="match status" value="1"/>
</dbReference>
<dbReference type="PANTHER" id="PTHR43844">
    <property type="entry name" value="METHIONINE SYNTHASE"/>
    <property type="match status" value="1"/>
</dbReference>
<dbReference type="InterPro" id="IPR002629">
    <property type="entry name" value="Met_Synth_C/arc"/>
</dbReference>
<dbReference type="CDD" id="cd03311">
    <property type="entry name" value="CIMS_C_terminal_like"/>
    <property type="match status" value="1"/>
</dbReference>
<dbReference type="Gene3D" id="3.20.20.210">
    <property type="match status" value="1"/>
</dbReference>
<keyword evidence="2" id="KW-0808">Transferase</keyword>
<organism evidence="2 3">
    <name type="scientific">Streblomastix strix</name>
    <dbReference type="NCBI Taxonomy" id="222440"/>
    <lineage>
        <taxon>Eukaryota</taxon>
        <taxon>Metamonada</taxon>
        <taxon>Preaxostyla</taxon>
        <taxon>Oxymonadida</taxon>
        <taxon>Streblomastigidae</taxon>
        <taxon>Streblomastix</taxon>
    </lineage>
</organism>
<dbReference type="GO" id="GO:0008270">
    <property type="term" value="F:zinc ion binding"/>
    <property type="evidence" value="ECO:0007669"/>
    <property type="project" value="InterPro"/>
</dbReference>
<dbReference type="GO" id="GO:0032259">
    <property type="term" value="P:methylation"/>
    <property type="evidence" value="ECO:0007669"/>
    <property type="project" value="UniProtKB-KW"/>
</dbReference>
<accession>A0A5J4WJD4</accession>
<dbReference type="Proteomes" id="UP000324800">
    <property type="component" value="Unassembled WGS sequence"/>
</dbReference>
<name>A0A5J4WJD4_9EUKA</name>
<comment type="caution">
    <text evidence="2">The sequence shown here is derived from an EMBL/GenBank/DDBJ whole genome shotgun (WGS) entry which is preliminary data.</text>
</comment>
<reference evidence="2 3" key="1">
    <citation type="submission" date="2019-03" db="EMBL/GenBank/DDBJ databases">
        <title>Single cell metagenomics reveals metabolic interactions within the superorganism composed of flagellate Streblomastix strix and complex community of Bacteroidetes bacteria on its surface.</title>
        <authorList>
            <person name="Treitli S.C."/>
            <person name="Kolisko M."/>
            <person name="Husnik F."/>
            <person name="Keeling P."/>
            <person name="Hampl V."/>
        </authorList>
    </citation>
    <scope>NUCLEOTIDE SEQUENCE [LARGE SCALE GENOMIC DNA]</scope>
    <source>
        <strain evidence="2">ST1C</strain>
    </source>
</reference>
<evidence type="ECO:0000313" key="3">
    <source>
        <dbReference type="Proteomes" id="UP000324800"/>
    </source>
</evidence>
<protein>
    <submittedName>
        <fullName evidence="2">Putative 5-methyltetrahydropteroyltriglutamate--homocysteine S-methyltransferase</fullName>
    </submittedName>
</protein>
<gene>
    <name evidence="2" type="ORF">EZS28_009635</name>
</gene>
<feature type="domain" description="Cobalamin-independent methionine synthase MetE C-terminal/archaeal" evidence="1">
    <location>
        <begin position="11"/>
        <end position="364"/>
    </location>
</feature>
<dbReference type="GO" id="GO:0003871">
    <property type="term" value="F:5-methyltetrahydropteroyltriglutamate-homocysteine S-methyltransferase activity"/>
    <property type="evidence" value="ECO:0007669"/>
    <property type="project" value="InterPro"/>
</dbReference>